<dbReference type="EMBL" id="JABDTM020026029">
    <property type="protein sequence ID" value="KAH0812467.1"/>
    <property type="molecule type" value="Genomic_DNA"/>
</dbReference>
<keyword evidence="14" id="KW-1185">Reference proteome</keyword>
<evidence type="ECO:0000256" key="8">
    <source>
        <dbReference type="ARBA" id="ARBA00022918"/>
    </source>
</evidence>
<dbReference type="Gene3D" id="3.10.20.370">
    <property type="match status" value="1"/>
</dbReference>
<dbReference type="PROSITE" id="PS50994">
    <property type="entry name" value="INTEGRASE"/>
    <property type="match status" value="1"/>
</dbReference>
<protein>
    <recommendedName>
        <fullName evidence="12">Integrase catalytic domain-containing protein</fullName>
    </recommendedName>
</protein>
<keyword evidence="5" id="KW-0540">Nuclease</keyword>
<dbReference type="GO" id="GO:0004519">
    <property type="term" value="F:endonuclease activity"/>
    <property type="evidence" value="ECO:0007669"/>
    <property type="project" value="UniProtKB-KW"/>
</dbReference>
<accession>A0A8J6L9Y1</accession>
<keyword evidence="10" id="KW-0175">Coiled coil</keyword>
<name>A0A8J6L9Y1_TENMO</name>
<dbReference type="GO" id="GO:0016787">
    <property type="term" value="F:hydrolase activity"/>
    <property type="evidence" value="ECO:0007669"/>
    <property type="project" value="UniProtKB-KW"/>
</dbReference>
<dbReference type="Pfam" id="PF17917">
    <property type="entry name" value="RT_RNaseH"/>
    <property type="match status" value="1"/>
</dbReference>
<evidence type="ECO:0000256" key="6">
    <source>
        <dbReference type="ARBA" id="ARBA00022759"/>
    </source>
</evidence>
<feature type="region of interest" description="Disordered" evidence="11">
    <location>
        <begin position="390"/>
        <end position="411"/>
    </location>
</feature>
<dbReference type="InterPro" id="IPR056924">
    <property type="entry name" value="SH3_Tf2-1"/>
</dbReference>
<dbReference type="Gene3D" id="1.10.443.10">
    <property type="entry name" value="Intergrase catalytic core"/>
    <property type="match status" value="2"/>
</dbReference>
<dbReference type="Proteomes" id="UP000719412">
    <property type="component" value="Unassembled WGS sequence"/>
</dbReference>
<dbReference type="InterPro" id="IPR012337">
    <property type="entry name" value="RNaseH-like_sf"/>
</dbReference>
<gene>
    <name evidence="13" type="ORF">GEV33_010324</name>
</gene>
<proteinExistence type="predicted"/>
<dbReference type="GO" id="GO:0003964">
    <property type="term" value="F:RNA-directed DNA polymerase activity"/>
    <property type="evidence" value="ECO:0007669"/>
    <property type="project" value="UniProtKB-KW"/>
</dbReference>
<keyword evidence="9" id="KW-0233">DNA recombination</keyword>
<dbReference type="InterPro" id="IPR036397">
    <property type="entry name" value="RNaseH_sf"/>
</dbReference>
<dbReference type="CDD" id="cd02440">
    <property type="entry name" value="AdoMet_MTases"/>
    <property type="match status" value="1"/>
</dbReference>
<evidence type="ECO:0000256" key="10">
    <source>
        <dbReference type="SAM" id="Coils"/>
    </source>
</evidence>
<dbReference type="GO" id="GO:0005929">
    <property type="term" value="C:cilium"/>
    <property type="evidence" value="ECO:0007669"/>
    <property type="project" value="UniProtKB-ARBA"/>
</dbReference>
<evidence type="ECO:0000256" key="7">
    <source>
        <dbReference type="ARBA" id="ARBA00022801"/>
    </source>
</evidence>
<dbReference type="SUPFAM" id="SSF56672">
    <property type="entry name" value="DNA/RNA polymerases"/>
    <property type="match status" value="1"/>
</dbReference>
<dbReference type="SUPFAM" id="SSF53335">
    <property type="entry name" value="S-adenosyl-L-methionine-dependent methyltransferases"/>
    <property type="match status" value="1"/>
</dbReference>
<dbReference type="GO" id="GO:0006310">
    <property type="term" value="P:DNA recombination"/>
    <property type="evidence" value="ECO:0007669"/>
    <property type="project" value="UniProtKB-KW"/>
</dbReference>
<organism evidence="13 14">
    <name type="scientific">Tenebrio molitor</name>
    <name type="common">Yellow mealworm beetle</name>
    <dbReference type="NCBI Taxonomy" id="7067"/>
    <lineage>
        <taxon>Eukaryota</taxon>
        <taxon>Metazoa</taxon>
        <taxon>Ecdysozoa</taxon>
        <taxon>Arthropoda</taxon>
        <taxon>Hexapoda</taxon>
        <taxon>Insecta</taxon>
        <taxon>Pterygota</taxon>
        <taxon>Neoptera</taxon>
        <taxon>Endopterygota</taxon>
        <taxon>Coleoptera</taxon>
        <taxon>Polyphaga</taxon>
        <taxon>Cucujiformia</taxon>
        <taxon>Tenebrionidae</taxon>
        <taxon>Tenebrio</taxon>
    </lineage>
</organism>
<dbReference type="SUPFAM" id="SSF56349">
    <property type="entry name" value="DNA breaking-rejoining enzymes"/>
    <property type="match status" value="1"/>
</dbReference>
<dbReference type="InterPro" id="IPR041373">
    <property type="entry name" value="RT_RNaseH"/>
</dbReference>
<dbReference type="GO" id="GO:0005737">
    <property type="term" value="C:cytoplasm"/>
    <property type="evidence" value="ECO:0007669"/>
    <property type="project" value="UniProtKB-SubCell"/>
</dbReference>
<dbReference type="GO" id="GO:0042575">
    <property type="term" value="C:DNA polymerase complex"/>
    <property type="evidence" value="ECO:0007669"/>
    <property type="project" value="UniProtKB-ARBA"/>
</dbReference>
<feature type="coiled-coil region" evidence="10">
    <location>
        <begin position="1041"/>
        <end position="1075"/>
    </location>
</feature>
<evidence type="ECO:0000313" key="13">
    <source>
        <dbReference type="EMBL" id="KAH0812467.1"/>
    </source>
</evidence>
<comment type="caution">
    <text evidence="13">The sequence shown here is derived from an EMBL/GenBank/DDBJ whole genome shotgun (WGS) entry which is preliminary data.</text>
</comment>
<dbReference type="InterPro" id="IPR013762">
    <property type="entry name" value="Integrase-like_cat_sf"/>
</dbReference>
<evidence type="ECO:0000256" key="1">
    <source>
        <dbReference type="ARBA" id="ARBA00004496"/>
    </source>
</evidence>
<dbReference type="InterPro" id="IPR043502">
    <property type="entry name" value="DNA/RNA_pol_sf"/>
</dbReference>
<evidence type="ECO:0000313" key="14">
    <source>
        <dbReference type="Proteomes" id="UP000719412"/>
    </source>
</evidence>
<dbReference type="SUPFAM" id="SSF53098">
    <property type="entry name" value="Ribonuclease H-like"/>
    <property type="match status" value="1"/>
</dbReference>
<dbReference type="GO" id="GO:0003677">
    <property type="term" value="F:DNA binding"/>
    <property type="evidence" value="ECO:0007669"/>
    <property type="project" value="InterPro"/>
</dbReference>
<dbReference type="CDD" id="cd00397">
    <property type="entry name" value="DNA_BRE_C"/>
    <property type="match status" value="1"/>
</dbReference>
<dbReference type="InterPro" id="IPR050951">
    <property type="entry name" value="Retrovirus_Pol_polyprotein"/>
</dbReference>
<dbReference type="Pfam" id="PF24626">
    <property type="entry name" value="SH3_Tf2-1"/>
    <property type="match status" value="1"/>
</dbReference>
<evidence type="ECO:0000256" key="11">
    <source>
        <dbReference type="SAM" id="MobiDB-lite"/>
    </source>
</evidence>
<dbReference type="InterPro" id="IPR001584">
    <property type="entry name" value="Integrase_cat-core"/>
</dbReference>
<evidence type="ECO:0000256" key="3">
    <source>
        <dbReference type="ARBA" id="ARBA00022679"/>
    </source>
</evidence>
<evidence type="ECO:0000256" key="9">
    <source>
        <dbReference type="ARBA" id="ARBA00023172"/>
    </source>
</evidence>
<feature type="domain" description="Integrase catalytic" evidence="12">
    <location>
        <begin position="160"/>
        <end position="261"/>
    </location>
</feature>
<feature type="compositionally biased region" description="Basic and acidic residues" evidence="11">
    <location>
        <begin position="390"/>
        <end position="403"/>
    </location>
</feature>
<dbReference type="InterPro" id="IPR029063">
    <property type="entry name" value="SAM-dependent_MTases_sf"/>
</dbReference>
<keyword evidence="2" id="KW-0963">Cytoplasm</keyword>
<dbReference type="InterPro" id="IPR011010">
    <property type="entry name" value="DNA_brk_join_enz"/>
</dbReference>
<comment type="subcellular location">
    <subcellularLocation>
        <location evidence="1">Cytoplasm</location>
    </subcellularLocation>
</comment>
<evidence type="ECO:0000256" key="2">
    <source>
        <dbReference type="ARBA" id="ARBA00022490"/>
    </source>
</evidence>
<dbReference type="InterPro" id="IPR048256">
    <property type="entry name" value="Tektin-like"/>
</dbReference>
<dbReference type="Gene3D" id="3.30.420.10">
    <property type="entry name" value="Ribonuclease H-like superfamily/Ribonuclease H"/>
    <property type="match status" value="1"/>
</dbReference>
<dbReference type="Pfam" id="PF03148">
    <property type="entry name" value="Tektin"/>
    <property type="match status" value="1"/>
</dbReference>
<feature type="region of interest" description="Disordered" evidence="11">
    <location>
        <begin position="660"/>
        <end position="704"/>
    </location>
</feature>
<keyword evidence="7" id="KW-0378">Hydrolase</keyword>
<dbReference type="PANTHER" id="PTHR37984:SF5">
    <property type="entry name" value="PROTEIN NYNRIN-LIKE"/>
    <property type="match status" value="1"/>
</dbReference>
<dbReference type="CDD" id="cd09274">
    <property type="entry name" value="RNase_HI_RT_Ty3"/>
    <property type="match status" value="1"/>
</dbReference>
<sequence>MVAPLTNLTRKSTRFTWTVECEQAFTDVKNALVNAPILSCPDFDHPFTLQCDASDVGIGAVLTQNINGQEHVICYLSRALLPAEQRYSTTEKECLSVIYAIERLRCYLEGTRFTVVTDHYSLLWLNNLKDPLGRVGRWVMRLQAFDFDIVHRKDEIERRVFLMFGVPEFIIVDNGVQFGRSREFQNFLNNYGVKPYYNSLYTPQNNPTERVNRTMKSLIVSYTDQDQRKWDENLDRVACALRTAKHEATKQTPYLLNFGNEMIDHGTGHELRRTRESLDDGAEANPLGEQVTESKLDKVRRVVTGLINRYRDRAKRYYDAKRREVEYAVGDLVWKRSYPTTDGTKHFSAKLAKPFVGPFTITERLGKNAYALVDDLGVYKGKWHVKDLKPDHTRESEDDHDSSCPEFTGRDSQGTKVVFSDVVSSRLKTRRTVAWSSAWCAGGPGRKRENRGEELGAIALRRIWNLTHGRPRVVERLVADLIPYFCTRSSRRPRDEEDLPPRQFFEFCNSGERTHDHQCGTRAKSAPTVSSGYFELDPPMLTVFRQRLHSRTWVISFANLWEDGRASGGLSRGSQTIKALRSKPQISGQSSNRVNLHKCLLFQAAISTWLSVPSDTQQGVWESFVILCLGCQVLNNLHTILLIASVWQDYKLLGLFQRPGASPRTESSTGHSSCKNPSRRKRTRTSAEKSAHRGGGSYKSGEPETERGIFHDLLPGVLSVPGESQGDSDRVNLQGRRDDVVEFTRAVGDDSSKYHRPHRQADHGLHYGRFQTERFCGSGSRRVLSVQVVPGLTGRCRIYPPASREQCVFIATLDLTGQLVIGPFQKPGITDRITELDRWRDALRSCLERVDKEILALKDEKFSTERELDALGIPLGVVAECISMRDCRQGAELTYDDGDTELKRELCVVEGVKKLLVERCQAAWEKLNKLEEVKFKLNLELNDKTEAIEIDKDQLNLDKNCANISFKTDPLRIVKYSIPYEAWLEHSRYIKQLADNELADTHKLREALFVVRERARNDLRAQRDRADFTLRKRIYETQKARNELEWQQFKMREEMDKLLKEIKVLEDALLAKTDALKLCETRLENRAYRPGFELARDETETGLKNEVMQLRQTRTDLINKINCAKATYNALENQQVIIDTDLENKDIKAAAEAAISTLLPAKSRAVYELSYQRFDQWLGLRKLECISEKVMLAYFMQRSKLLKPSTMWSEYSKLRTTIYLNKKVDISKFNNLIAFLKRQSEGYRGKKSKVFTKDEVHAFLKEANDETYLMLKVLLIVGISGACRRQELLQLSIKDVEDMGEILKIQILETKTKVPREFTITPGNNPEEYTGHAFRRSSATLLAESGADTSILKRLGGWKSTNVAEGYVDASIQNKKKIAQMILGKDNTTIQQEDYDYHQEVARASFADMLHDTERNKKYEAALKSAIEMMHANGRKANVLDIGTGTGLLSMMAVKHGADSVTACEAFKPMSDCALKVIARLEFEMAMAWLSETVLRDRGPGASGFESHRRGRIFSKEGTSGSWMCVCLSGADSRVVEGRATVFRHHREVSRVQIPGRMGLPWMLCCIRVVLSRKEKIGWAWVAGESTPEPRRT</sequence>
<keyword evidence="6" id="KW-0255">Endonuclease</keyword>
<evidence type="ECO:0000256" key="5">
    <source>
        <dbReference type="ARBA" id="ARBA00022722"/>
    </source>
</evidence>
<feature type="compositionally biased region" description="Polar residues" evidence="11">
    <location>
        <begin position="664"/>
        <end position="676"/>
    </location>
</feature>
<reference evidence="13" key="2">
    <citation type="submission" date="2021-08" db="EMBL/GenBank/DDBJ databases">
        <authorList>
            <person name="Eriksson T."/>
        </authorList>
    </citation>
    <scope>NUCLEOTIDE SEQUENCE</scope>
    <source>
        <strain evidence="13">Stoneville</strain>
        <tissue evidence="13">Whole head</tissue>
    </source>
</reference>
<evidence type="ECO:0000256" key="4">
    <source>
        <dbReference type="ARBA" id="ARBA00022695"/>
    </source>
</evidence>
<dbReference type="FunFam" id="3.10.20.370:FF:000001">
    <property type="entry name" value="Retrovirus-related Pol polyprotein from transposon 17.6-like protein"/>
    <property type="match status" value="1"/>
</dbReference>
<keyword evidence="8" id="KW-0695">RNA-directed DNA polymerase</keyword>
<evidence type="ECO:0000259" key="12">
    <source>
        <dbReference type="PROSITE" id="PS50994"/>
    </source>
</evidence>
<keyword evidence="4" id="KW-0548">Nucleotidyltransferase</keyword>
<dbReference type="PANTHER" id="PTHR37984">
    <property type="entry name" value="PROTEIN CBG26694"/>
    <property type="match status" value="1"/>
</dbReference>
<dbReference type="GO" id="GO:0015074">
    <property type="term" value="P:DNA integration"/>
    <property type="evidence" value="ECO:0007669"/>
    <property type="project" value="InterPro"/>
</dbReference>
<reference evidence="13" key="1">
    <citation type="journal article" date="2020" name="J Insects Food Feed">
        <title>The yellow mealworm (Tenebrio molitor) genome: a resource for the emerging insects as food and feed industry.</title>
        <authorList>
            <person name="Eriksson T."/>
            <person name="Andere A."/>
            <person name="Kelstrup H."/>
            <person name="Emery V."/>
            <person name="Picard C."/>
        </authorList>
    </citation>
    <scope>NUCLEOTIDE SEQUENCE</scope>
    <source>
        <strain evidence="13">Stoneville</strain>
        <tissue evidence="13">Whole head</tissue>
    </source>
</reference>
<keyword evidence="3" id="KW-0808">Transferase</keyword>
<dbReference type="Gene3D" id="3.40.50.150">
    <property type="entry name" value="Vaccinia Virus protein VP39"/>
    <property type="match status" value="1"/>
</dbReference>